<gene>
    <name evidence="1" type="ORF">LEP1GSC131_0690</name>
</gene>
<dbReference type="GeneID" id="71692199"/>
<proteinExistence type="predicted"/>
<dbReference type="Proteomes" id="UP000006339">
    <property type="component" value="Unassembled WGS sequence"/>
</dbReference>
<dbReference type="EMBL" id="AKWH02000056">
    <property type="protein sequence ID" value="EKO50619.1"/>
    <property type="molecule type" value="Genomic_DNA"/>
</dbReference>
<evidence type="ECO:0000313" key="1">
    <source>
        <dbReference type="EMBL" id="EKO50619.1"/>
    </source>
</evidence>
<reference evidence="1" key="1">
    <citation type="submission" date="2012-10" db="EMBL/GenBank/DDBJ databases">
        <authorList>
            <person name="Harkins D.M."/>
            <person name="Durkin A.S."/>
            <person name="Brinkac L.M."/>
            <person name="Selengut J.D."/>
            <person name="Sanka R."/>
            <person name="DePew J."/>
            <person name="Purushe J."/>
            <person name="Picardeau M."/>
            <person name="Werts C."/>
            <person name="Goarant C."/>
            <person name="Vinetz J.M."/>
            <person name="Sutton G.G."/>
            <person name="Nelson W.C."/>
            <person name="Fouts D.E."/>
        </authorList>
    </citation>
    <scope>NUCLEOTIDE SEQUENCE [LARGE SCALE GENOMIC DNA]</scope>
    <source>
        <strain evidence="1">200802841</strain>
    </source>
</reference>
<sequence length="58" mass="7076">MFQILLKPENKTNVYLLFEYKSYLDNLIELVKKFIFTKRFYPSVSISWKRSIETILLI</sequence>
<dbReference type="AlphaFoldDB" id="A0A828Y6Z5"/>
<keyword evidence="2" id="KW-1185">Reference proteome</keyword>
<comment type="caution">
    <text evidence="1">The sequence shown here is derived from an EMBL/GenBank/DDBJ whole genome shotgun (WGS) entry which is preliminary data.</text>
</comment>
<accession>A0A828Y6Z5</accession>
<dbReference type="RefSeq" id="WP_004759342.1">
    <property type="nucleotide sequence ID" value="NZ_AKWH02000056.1"/>
</dbReference>
<organism evidence="1 2">
    <name type="scientific">Leptospira kirschneri str. 200802841</name>
    <dbReference type="NCBI Taxonomy" id="1193047"/>
    <lineage>
        <taxon>Bacteria</taxon>
        <taxon>Pseudomonadati</taxon>
        <taxon>Spirochaetota</taxon>
        <taxon>Spirochaetia</taxon>
        <taxon>Leptospirales</taxon>
        <taxon>Leptospiraceae</taxon>
        <taxon>Leptospira</taxon>
    </lineage>
</organism>
<name>A0A828Y6Z5_9LEPT</name>
<protein>
    <submittedName>
        <fullName evidence="1">Uncharacterized protein</fullName>
    </submittedName>
</protein>
<evidence type="ECO:0000313" key="2">
    <source>
        <dbReference type="Proteomes" id="UP000006339"/>
    </source>
</evidence>